<dbReference type="EMBL" id="BARW01032123">
    <property type="protein sequence ID" value="GAJ09805.1"/>
    <property type="molecule type" value="Genomic_DNA"/>
</dbReference>
<accession>X1VMM0</accession>
<protein>
    <submittedName>
        <fullName evidence="1">Uncharacterized protein</fullName>
    </submittedName>
</protein>
<name>X1VMM0_9ZZZZ</name>
<feature type="non-terminal residue" evidence="1">
    <location>
        <position position="142"/>
    </location>
</feature>
<organism evidence="1">
    <name type="scientific">marine sediment metagenome</name>
    <dbReference type="NCBI Taxonomy" id="412755"/>
    <lineage>
        <taxon>unclassified sequences</taxon>
        <taxon>metagenomes</taxon>
        <taxon>ecological metagenomes</taxon>
    </lineage>
</organism>
<reference evidence="1" key="1">
    <citation type="journal article" date="2014" name="Front. Microbiol.">
        <title>High frequency of phylogenetically diverse reductive dehalogenase-homologous genes in deep subseafloor sedimentary metagenomes.</title>
        <authorList>
            <person name="Kawai M."/>
            <person name="Futagami T."/>
            <person name="Toyoda A."/>
            <person name="Takaki Y."/>
            <person name="Nishi S."/>
            <person name="Hori S."/>
            <person name="Arai W."/>
            <person name="Tsubouchi T."/>
            <person name="Morono Y."/>
            <person name="Uchiyama I."/>
            <person name="Ito T."/>
            <person name="Fujiyama A."/>
            <person name="Inagaki F."/>
            <person name="Takami H."/>
        </authorList>
    </citation>
    <scope>NUCLEOTIDE SEQUENCE</scope>
    <source>
        <strain evidence="1">Expedition CK06-06</strain>
    </source>
</reference>
<proteinExistence type="predicted"/>
<dbReference type="AlphaFoldDB" id="X1VMM0"/>
<evidence type="ECO:0000313" key="1">
    <source>
        <dbReference type="EMBL" id="GAJ09805.1"/>
    </source>
</evidence>
<gene>
    <name evidence="1" type="ORF">S12H4_50911</name>
</gene>
<sequence length="142" mass="15701">MDEEDHKIIVALWSDEIYFKGTVEMGSCTLAFDWFEPPICTEFHEGDTAGLLVPGELYGEDVGKTTCHYQGEITNPNTENWGYGNIIIAIENAYPGYEVHCTFTVHNIGSIPVDICGFVVTDPTGALTWDDMQGALVDDNCE</sequence>
<comment type="caution">
    <text evidence="1">The sequence shown here is derived from an EMBL/GenBank/DDBJ whole genome shotgun (WGS) entry which is preliminary data.</text>
</comment>